<dbReference type="PROSITE" id="PS51194">
    <property type="entry name" value="HELICASE_CTER"/>
    <property type="match status" value="1"/>
</dbReference>
<dbReference type="Gene3D" id="1.20.120.850">
    <property type="entry name" value="SWI2/SNF2 ATPases, N-terminal domain"/>
    <property type="match status" value="1"/>
</dbReference>
<dbReference type="Gene3D" id="3.40.50.300">
    <property type="entry name" value="P-loop containing nucleotide triphosphate hydrolases"/>
    <property type="match status" value="1"/>
</dbReference>
<evidence type="ECO:0000259" key="3">
    <source>
        <dbReference type="PROSITE" id="PS51194"/>
    </source>
</evidence>
<dbReference type="InterPro" id="IPR050496">
    <property type="entry name" value="SNF2_RAD54_helicase_repair"/>
</dbReference>
<feature type="compositionally biased region" description="Low complexity" evidence="2">
    <location>
        <begin position="230"/>
        <end position="249"/>
    </location>
</feature>
<feature type="compositionally biased region" description="Low complexity" evidence="2">
    <location>
        <begin position="594"/>
        <end position="616"/>
    </location>
</feature>
<feature type="domain" description="Helicase C-terminal" evidence="3">
    <location>
        <begin position="842"/>
        <end position="997"/>
    </location>
</feature>
<evidence type="ECO:0000256" key="2">
    <source>
        <dbReference type="SAM" id="MobiDB-lite"/>
    </source>
</evidence>
<protein>
    <submittedName>
        <fullName evidence="4">DNA repair and recombination protein</fullName>
    </submittedName>
</protein>
<feature type="compositionally biased region" description="Acidic residues" evidence="2">
    <location>
        <begin position="465"/>
        <end position="474"/>
    </location>
</feature>
<sequence length="1115" mass="118712">MRRFLDAVIGPRRGGDAREPSPRVSSQSELSGAEARYRIGARWAASCGEASSPAHCPAVLGAVSRVAIAAACRRAVAELRQGSIVELVAQRDAEELQGSMRRVVGAFAVEGRGDRARGEPDEELRDVAAVAAVLLLFAREAQAAHLLRGLLERALMPLGCFGGGGLHARARAAYPRLADAVGPEALALALETLTPRLACRAFADAVPLTALIVIWGDCLRPAARRRARGAAAGDAAGAPRGGASRATAPCRRRRRRRSPTRRPAATSARRPRRRAAADDGDYEPCASAILRACVAACGAARHTCRSAVRAARQKRSVAADDGVERRRRAYSVLSDFVVDLDAEALTAELRGLGVAAAALDDRALDAARRGRVASASTARRPRRRRDFASDDFCQGPAGGRLWPAIRRAVDVAGAGSPEAPLRWPDVKRCWASSDPSDGALSGDEAREAARLLDDAAQVESGPPTDGDDPSDEPLDSASSSAPEQRGVSTPTFEDDEEYETYFSKFKIQIQGRKGGARQRQRPAARRRARAPGARSRGSRSSPRRRRRRAPRRPRRARRPRAPRPPRPRPCAAAAAPRRRAPRGRRSPRARRAVGRAAAAQGRLRGARAGPRAAAPPGEDEFEVVAEPRRHPRAARQEAPAAPARAREFLYRALSGRQPRGGCGAILADEMGLGKTLATLTTLRLLWPDEDAKFFGRVSSNVTWVACLETAGGALDGGTESAKTALERWRALDGRRSRAVLAISYESLLITGTPAMNDLSEFHALADVVNPDVFGPLAAFKRDVARPIEAGASGRAREKRRQRAARAAADADALAKIQRLRALATRGADGDRAASGKLDVAFALLAHLRARPAKERAVLVSTSTVTLDACARECESRGWPAARLDGSTPAGERQGLVNAFNRPRSDAFVFLLSTRAGGCGLNLVGASRLLLLDPDWNPAADEQAMARVWRDGQTRPVHVYRLLGAGTVDEKIFMRQLGKHDVNDGVVDDAATAGRFTAAELADLFAYDPDVASTTYDAQRHAAATRAAWPRYDGPSSIGDAALRAAALDTSSVSYAKADTHAADGADRASGSTTSYGGPPDAGDSDDDDDVAARARALRPCPACTFKNPAAAGVCE</sequence>
<dbReference type="SMART" id="SM00490">
    <property type="entry name" value="HELICc"/>
    <property type="match status" value="1"/>
</dbReference>
<evidence type="ECO:0000256" key="1">
    <source>
        <dbReference type="ARBA" id="ARBA00022801"/>
    </source>
</evidence>
<name>A0ABR1G1Z3_AURAN</name>
<dbReference type="InterPro" id="IPR038718">
    <property type="entry name" value="SNF2-like_sf"/>
</dbReference>
<dbReference type="Gene3D" id="3.40.50.10810">
    <property type="entry name" value="Tandem AAA-ATPase domain"/>
    <property type="match status" value="1"/>
</dbReference>
<feature type="region of interest" description="Disordered" evidence="2">
    <location>
        <begin position="1059"/>
        <end position="1092"/>
    </location>
</feature>
<feature type="region of interest" description="Disordered" evidence="2">
    <location>
        <begin position="454"/>
        <end position="621"/>
    </location>
</feature>
<feature type="region of interest" description="Disordered" evidence="2">
    <location>
        <begin position="370"/>
        <end position="391"/>
    </location>
</feature>
<gene>
    <name evidence="4" type="primary">RAD54B</name>
    <name evidence="4" type="ORF">SO694_0001624</name>
</gene>
<feature type="region of interest" description="Disordered" evidence="2">
    <location>
        <begin position="10"/>
        <end position="30"/>
    </location>
</feature>
<dbReference type="PANTHER" id="PTHR45629:SF7">
    <property type="entry name" value="DNA EXCISION REPAIR PROTEIN ERCC-6-RELATED"/>
    <property type="match status" value="1"/>
</dbReference>
<feature type="compositionally biased region" description="Basic residues" evidence="2">
    <location>
        <begin position="541"/>
        <end position="566"/>
    </location>
</feature>
<dbReference type="InterPro" id="IPR027417">
    <property type="entry name" value="P-loop_NTPase"/>
</dbReference>
<dbReference type="EMBL" id="JBBJCI010000141">
    <property type="protein sequence ID" value="KAK7242644.1"/>
    <property type="molecule type" value="Genomic_DNA"/>
</dbReference>
<feature type="compositionally biased region" description="Low complexity" evidence="2">
    <location>
        <begin position="530"/>
        <end position="540"/>
    </location>
</feature>
<proteinExistence type="predicted"/>
<dbReference type="PANTHER" id="PTHR45629">
    <property type="entry name" value="SNF2/RAD54 FAMILY MEMBER"/>
    <property type="match status" value="1"/>
</dbReference>
<dbReference type="Proteomes" id="UP001363151">
    <property type="component" value="Unassembled WGS sequence"/>
</dbReference>
<feature type="compositionally biased region" description="Basic residues" evidence="2">
    <location>
        <begin position="514"/>
        <end position="529"/>
    </location>
</feature>
<accession>A0ABR1G1Z3</accession>
<dbReference type="SUPFAM" id="SSF52540">
    <property type="entry name" value="P-loop containing nucleoside triphosphate hydrolases"/>
    <property type="match status" value="1"/>
</dbReference>
<feature type="compositionally biased region" description="Basic residues" evidence="2">
    <location>
        <begin position="576"/>
        <end position="593"/>
    </location>
</feature>
<organism evidence="4 5">
    <name type="scientific">Aureococcus anophagefferens</name>
    <name type="common">Harmful bloom alga</name>
    <dbReference type="NCBI Taxonomy" id="44056"/>
    <lineage>
        <taxon>Eukaryota</taxon>
        <taxon>Sar</taxon>
        <taxon>Stramenopiles</taxon>
        <taxon>Ochrophyta</taxon>
        <taxon>Pelagophyceae</taxon>
        <taxon>Pelagomonadales</taxon>
        <taxon>Pelagomonadaceae</taxon>
        <taxon>Aureococcus</taxon>
    </lineage>
</organism>
<keyword evidence="1" id="KW-0378">Hydrolase</keyword>
<feature type="compositionally biased region" description="Basic residues" evidence="2">
    <location>
        <begin position="250"/>
        <end position="260"/>
    </location>
</feature>
<dbReference type="Pfam" id="PF00271">
    <property type="entry name" value="Helicase_C"/>
    <property type="match status" value="1"/>
</dbReference>
<evidence type="ECO:0000313" key="4">
    <source>
        <dbReference type="EMBL" id="KAK7242644.1"/>
    </source>
</evidence>
<keyword evidence="5" id="KW-1185">Reference proteome</keyword>
<reference evidence="4 5" key="1">
    <citation type="submission" date="2024-03" db="EMBL/GenBank/DDBJ databases">
        <title>Aureococcus anophagefferens CCMP1851 and Kratosvirus quantuckense: Draft genome of a second virus-susceptible host strain in the model system.</title>
        <authorList>
            <person name="Chase E."/>
            <person name="Truchon A.R."/>
            <person name="Schepens W."/>
            <person name="Wilhelm S.W."/>
        </authorList>
    </citation>
    <scope>NUCLEOTIDE SEQUENCE [LARGE SCALE GENOMIC DNA]</scope>
    <source>
        <strain evidence="4 5">CCMP1851</strain>
    </source>
</reference>
<feature type="region of interest" description="Disordered" evidence="2">
    <location>
        <begin position="230"/>
        <end position="279"/>
    </location>
</feature>
<dbReference type="InterPro" id="IPR000330">
    <property type="entry name" value="SNF2_N"/>
</dbReference>
<feature type="compositionally biased region" description="Polar residues" evidence="2">
    <location>
        <begin position="476"/>
        <end position="491"/>
    </location>
</feature>
<dbReference type="Pfam" id="PF00176">
    <property type="entry name" value="SNF2-rel_dom"/>
    <property type="match status" value="1"/>
</dbReference>
<comment type="caution">
    <text evidence="4">The sequence shown here is derived from an EMBL/GenBank/DDBJ whole genome shotgun (WGS) entry which is preliminary data.</text>
</comment>
<dbReference type="CDD" id="cd18793">
    <property type="entry name" value="SF2_C_SNF"/>
    <property type="match status" value="1"/>
</dbReference>
<dbReference type="InterPro" id="IPR049730">
    <property type="entry name" value="SNF2/RAD54-like_C"/>
</dbReference>
<evidence type="ECO:0000313" key="5">
    <source>
        <dbReference type="Proteomes" id="UP001363151"/>
    </source>
</evidence>
<dbReference type="InterPro" id="IPR001650">
    <property type="entry name" value="Helicase_C-like"/>
</dbReference>